<accession>A0ABU0J7T2</accession>
<dbReference type="SUPFAM" id="SSF47413">
    <property type="entry name" value="lambda repressor-like DNA-binding domains"/>
    <property type="match status" value="1"/>
</dbReference>
<evidence type="ECO:0000259" key="1">
    <source>
        <dbReference type="PROSITE" id="PS50943"/>
    </source>
</evidence>
<sequence length="104" mass="11626">MTREFIPIEETVAEWRGDPEYVAAYDSLEEEFALAEALIEARGAAHMTQEQVAKAMGVTQKAVARLESGRSMPSTRTLKRYAEATGTRLRISFERPRTVPAPAR</sequence>
<dbReference type="SMART" id="SM00530">
    <property type="entry name" value="HTH_XRE"/>
    <property type="match status" value="1"/>
</dbReference>
<dbReference type="CDD" id="cd00093">
    <property type="entry name" value="HTH_XRE"/>
    <property type="match status" value="1"/>
</dbReference>
<protein>
    <submittedName>
        <fullName evidence="2">DNA-binding XRE family transcriptional regulator</fullName>
    </submittedName>
</protein>
<comment type="caution">
    <text evidence="2">The sequence shown here is derived from an EMBL/GenBank/DDBJ whole genome shotgun (WGS) entry which is preliminary data.</text>
</comment>
<evidence type="ECO:0000313" key="3">
    <source>
        <dbReference type="Proteomes" id="UP001242480"/>
    </source>
</evidence>
<dbReference type="Proteomes" id="UP001242480">
    <property type="component" value="Unassembled WGS sequence"/>
</dbReference>
<dbReference type="Pfam" id="PF01381">
    <property type="entry name" value="HTH_3"/>
    <property type="match status" value="1"/>
</dbReference>
<dbReference type="InterPro" id="IPR010982">
    <property type="entry name" value="Lambda_DNA-bd_dom_sf"/>
</dbReference>
<dbReference type="PROSITE" id="PS50943">
    <property type="entry name" value="HTH_CROC1"/>
    <property type="match status" value="1"/>
</dbReference>
<organism evidence="2 3">
    <name type="scientific">Labrys wisconsinensis</name>
    <dbReference type="NCBI Taxonomy" id="425677"/>
    <lineage>
        <taxon>Bacteria</taxon>
        <taxon>Pseudomonadati</taxon>
        <taxon>Pseudomonadota</taxon>
        <taxon>Alphaproteobacteria</taxon>
        <taxon>Hyphomicrobiales</taxon>
        <taxon>Xanthobacteraceae</taxon>
        <taxon>Labrys</taxon>
    </lineage>
</organism>
<feature type="domain" description="HTH cro/C1-type" evidence="1">
    <location>
        <begin position="38"/>
        <end position="92"/>
    </location>
</feature>
<dbReference type="EMBL" id="JAUSVX010000005">
    <property type="protein sequence ID" value="MDQ0470335.1"/>
    <property type="molecule type" value="Genomic_DNA"/>
</dbReference>
<keyword evidence="2" id="KW-0238">DNA-binding</keyword>
<proteinExistence type="predicted"/>
<dbReference type="Gene3D" id="1.10.260.40">
    <property type="entry name" value="lambda repressor-like DNA-binding domains"/>
    <property type="match status" value="1"/>
</dbReference>
<dbReference type="InterPro" id="IPR001387">
    <property type="entry name" value="Cro/C1-type_HTH"/>
</dbReference>
<dbReference type="GO" id="GO:0003677">
    <property type="term" value="F:DNA binding"/>
    <property type="evidence" value="ECO:0007669"/>
    <property type="project" value="UniProtKB-KW"/>
</dbReference>
<evidence type="ECO:0000313" key="2">
    <source>
        <dbReference type="EMBL" id="MDQ0470335.1"/>
    </source>
</evidence>
<dbReference type="RefSeq" id="WP_307274160.1">
    <property type="nucleotide sequence ID" value="NZ_JAUSVX010000005.1"/>
</dbReference>
<gene>
    <name evidence="2" type="ORF">QO011_003351</name>
</gene>
<name>A0ABU0J7T2_9HYPH</name>
<keyword evidence="3" id="KW-1185">Reference proteome</keyword>
<reference evidence="2 3" key="1">
    <citation type="submission" date="2023-07" db="EMBL/GenBank/DDBJ databases">
        <title>Genomic Encyclopedia of Type Strains, Phase IV (KMG-IV): sequencing the most valuable type-strain genomes for metagenomic binning, comparative biology and taxonomic classification.</title>
        <authorList>
            <person name="Goeker M."/>
        </authorList>
    </citation>
    <scope>NUCLEOTIDE SEQUENCE [LARGE SCALE GENOMIC DNA]</scope>
    <source>
        <strain evidence="2 3">DSM 19619</strain>
    </source>
</reference>